<dbReference type="VEuPathDB" id="ToxoDB:TGDOM2_214370"/>
<evidence type="ECO:0000313" key="2">
    <source>
        <dbReference type="EMBL" id="KFG35913.1"/>
    </source>
</evidence>
<feature type="compositionally biased region" description="Basic and acidic residues" evidence="1">
    <location>
        <begin position="298"/>
        <end position="314"/>
    </location>
</feature>
<dbReference type="OrthoDB" id="330959at2759"/>
<feature type="compositionally biased region" description="Basic and acidic residues" evidence="1">
    <location>
        <begin position="576"/>
        <end position="585"/>
    </location>
</feature>
<name>A0A086JUU5_TOXGO</name>
<feature type="region of interest" description="Disordered" evidence="1">
    <location>
        <begin position="258"/>
        <end position="314"/>
    </location>
</feature>
<evidence type="ECO:0000256" key="1">
    <source>
        <dbReference type="SAM" id="MobiDB-lite"/>
    </source>
</evidence>
<dbReference type="EMBL" id="AHZU02001137">
    <property type="protein sequence ID" value="KFG35913.1"/>
    <property type="molecule type" value="Genomic_DNA"/>
</dbReference>
<dbReference type="AlphaFoldDB" id="A0A086JUU5"/>
<sequence length="845" mass="90960">MGLHAIAPTKFFLCVPAMNGLGPFFALREGNVRVGGTVPLTKGSSGSSCRVLPWPRTRGRAANRVFQRPVSNCQCFSRTARAHHLSGSSVVLANANPASCAPGSSFRCFVSGHRSEDRPRDPERRCTDIQWAIPLYYVSTIADARVAVDWILSCCKESFAGAAGCFSAPPQLRRLAMLPETNATRSFLHRGRDSKGFGDSAAVSAVFGTPGQDYVDVLGEAADLSGPAGLFGSSTRSRLLRSSIGVHLPLLPESTPFASTPHALRHPSQCPSSPPTPGLLRDDSSLNSAEGGCRKGTRKEDKRDSYSEETQRLLHHGGRTELLRSLYVSTSTAVILFSFCSSHSFSSPEDSSARRSISSMFFSPSSSTPRVSGSSMRQHRELVRFVCSSLLANRDVAKVFHGAHSLLSTIYWQYGVSASTVVDSQVGLALLLDRLNLESNFVSLFKALRIHFGQDVAGWDRLVREEKYSSRSASYSSASPDGSPDTSLESNWFADAGERDRILQNEGGGLHEALLAAHTLPFAAHVCSLLGDDDGAFVQAQMESVLSAYLRLNPDLSTPPVLSFSQLAMGDASATGKDRGKERRPGLFGSTPGAASALNREEPRLLLCRKGASASAAPSVNQTQEEEANENDDVECKGVRLLPVPPGTVLQAMLMYRETDMLFFGLNLGPLAGVAVGKSVSRFPDLKPGDVANCCVLGRSPCGKFLLLDRVGGRSLVFDLKTKRMLPLPSLESAEATSSSSASPGRRSKSGWSQSGSFLIDDTPVAISPGANDEPYKLTSNASLVDMKARFTVGLDERLGKRFSDNGGRPKPYIGQKIYKLGKRGAVKIRKKLPRNLFDDDGRNK</sequence>
<feature type="region of interest" description="Disordered" evidence="1">
    <location>
        <begin position="731"/>
        <end position="755"/>
    </location>
</feature>
<accession>A0A086JUU5</accession>
<evidence type="ECO:0000313" key="3">
    <source>
        <dbReference type="Proteomes" id="UP000028837"/>
    </source>
</evidence>
<dbReference type="Proteomes" id="UP000028837">
    <property type="component" value="Unassembled WGS sequence"/>
</dbReference>
<organism evidence="2 3">
    <name type="scientific">Toxoplasma gondii GAB2-2007-GAL-DOM2</name>
    <dbReference type="NCBI Taxonomy" id="1130820"/>
    <lineage>
        <taxon>Eukaryota</taxon>
        <taxon>Sar</taxon>
        <taxon>Alveolata</taxon>
        <taxon>Apicomplexa</taxon>
        <taxon>Conoidasida</taxon>
        <taxon>Coccidia</taxon>
        <taxon>Eucoccidiorida</taxon>
        <taxon>Eimeriorina</taxon>
        <taxon>Sarcocystidae</taxon>
        <taxon>Toxoplasma</taxon>
    </lineage>
</organism>
<gene>
    <name evidence="2" type="ORF">TGDOM2_214370</name>
</gene>
<protein>
    <submittedName>
        <fullName evidence="2">Uncharacterized protein</fullName>
    </submittedName>
</protein>
<comment type="caution">
    <text evidence="2">The sequence shown here is derived from an EMBL/GenBank/DDBJ whole genome shotgun (WGS) entry which is preliminary data.</text>
</comment>
<feature type="compositionally biased region" description="Low complexity" evidence="1">
    <location>
        <begin position="731"/>
        <end position="745"/>
    </location>
</feature>
<reference evidence="2 3" key="1">
    <citation type="submission" date="2014-02" db="EMBL/GenBank/DDBJ databases">
        <authorList>
            <person name="Sibley D."/>
            <person name="Venepally P."/>
            <person name="Karamycheva S."/>
            <person name="Hadjithomas M."/>
            <person name="Khan A."/>
            <person name="Brunk B."/>
            <person name="Roos D."/>
            <person name="Caler E."/>
            <person name="Lorenzi H."/>
        </authorList>
    </citation>
    <scope>NUCLEOTIDE SEQUENCE [LARGE SCALE GENOMIC DNA]</scope>
    <source>
        <strain evidence="2 3">GAB2-2007-GAL-DOM2</strain>
    </source>
</reference>
<feature type="region of interest" description="Disordered" evidence="1">
    <location>
        <begin position="572"/>
        <end position="595"/>
    </location>
</feature>
<proteinExistence type="predicted"/>